<keyword evidence="5 8" id="KW-1133">Transmembrane helix</keyword>
<comment type="subunit">
    <text evidence="2 8">Homodimer.</text>
</comment>
<keyword evidence="8" id="KW-0406">Ion transport</keyword>
<evidence type="ECO:0000256" key="1">
    <source>
        <dbReference type="ARBA" id="ARBA00007001"/>
    </source>
</evidence>
<organism evidence="9 10">
    <name type="scientific">Cucurbita maxima</name>
    <name type="common">Pumpkin</name>
    <name type="synonym">Winter squash</name>
    <dbReference type="NCBI Taxonomy" id="3661"/>
    <lineage>
        <taxon>Eukaryota</taxon>
        <taxon>Viridiplantae</taxon>
        <taxon>Streptophyta</taxon>
        <taxon>Embryophyta</taxon>
        <taxon>Tracheophyta</taxon>
        <taxon>Spermatophyta</taxon>
        <taxon>Magnoliopsida</taxon>
        <taxon>eudicotyledons</taxon>
        <taxon>Gunneridae</taxon>
        <taxon>Pentapetalae</taxon>
        <taxon>rosids</taxon>
        <taxon>fabids</taxon>
        <taxon>Cucurbitales</taxon>
        <taxon>Cucurbitaceae</taxon>
        <taxon>Cucurbiteae</taxon>
        <taxon>Cucurbita</taxon>
    </lineage>
</organism>
<evidence type="ECO:0000256" key="2">
    <source>
        <dbReference type="ARBA" id="ARBA00011738"/>
    </source>
</evidence>
<keyword evidence="8" id="KW-0460">Magnesium</keyword>
<dbReference type="GO" id="GO:0005769">
    <property type="term" value="C:early endosome"/>
    <property type="evidence" value="ECO:0007669"/>
    <property type="project" value="UniProtKB-SubCell"/>
</dbReference>
<comment type="function">
    <text evidence="7 8">Acts as a Mg(2+) transporter. Can also transport other divalent cations such as Fe(2+), Sr(2+), Ba(2+), Mn(2+) and Co(2+) but to a much less extent than Mg(2+).</text>
</comment>
<dbReference type="GO" id="GO:0015095">
    <property type="term" value="F:magnesium ion transmembrane transporter activity"/>
    <property type="evidence" value="ECO:0007669"/>
    <property type="project" value="UniProtKB-UniRule"/>
</dbReference>
<keyword evidence="8" id="KW-0813">Transport</keyword>
<comment type="similarity">
    <text evidence="1 8">Belongs to the NIPA (TC 2.A.7) family.</text>
</comment>
<dbReference type="SUPFAM" id="SSF103481">
    <property type="entry name" value="Multidrug resistance efflux transporter EmrE"/>
    <property type="match status" value="1"/>
</dbReference>
<dbReference type="GeneID" id="111477149"/>
<feature type="transmembrane region" description="Helical" evidence="8">
    <location>
        <begin position="193"/>
        <end position="213"/>
    </location>
</feature>
<gene>
    <name evidence="10" type="primary">LOC111477149</name>
</gene>
<evidence type="ECO:0000313" key="9">
    <source>
        <dbReference type="Proteomes" id="UP000504608"/>
    </source>
</evidence>
<dbReference type="KEGG" id="cmax:111477149"/>
<proteinExistence type="inferred from homology"/>
<dbReference type="RefSeq" id="XP_022976923.1">
    <property type="nucleotide sequence ID" value="XM_023121155.1"/>
</dbReference>
<evidence type="ECO:0000256" key="7">
    <source>
        <dbReference type="ARBA" id="ARBA00025284"/>
    </source>
</evidence>
<keyword evidence="6 8" id="KW-0472">Membrane</keyword>
<keyword evidence="9" id="KW-1185">Reference proteome</keyword>
<feature type="transmembrane region" description="Helical" evidence="8">
    <location>
        <begin position="52"/>
        <end position="71"/>
    </location>
</feature>
<feature type="transmembrane region" description="Helical" evidence="8">
    <location>
        <begin position="260"/>
        <end position="285"/>
    </location>
</feature>
<dbReference type="PANTHER" id="PTHR12570:SF25">
    <property type="entry name" value="MAGNESIUM TRANSPORTER-RELATED"/>
    <property type="match status" value="1"/>
</dbReference>
<dbReference type="InterPro" id="IPR037185">
    <property type="entry name" value="EmrE-like"/>
</dbReference>
<evidence type="ECO:0000256" key="4">
    <source>
        <dbReference type="ARBA" id="ARBA00022753"/>
    </source>
</evidence>
<feature type="transmembrane region" description="Helical" evidence="8">
    <location>
        <begin position="96"/>
        <end position="113"/>
    </location>
</feature>
<dbReference type="Pfam" id="PF05653">
    <property type="entry name" value="Mg_trans_NIPA"/>
    <property type="match status" value="1"/>
</dbReference>
<sequence>MNRRVAKWIQRYDWERSKGGKIMWGLAVGLTYEKTCTNFSNQKSFFPLRSSCSVHTVLVVVLFFFFCLQNLELDENLQQSMTTNEPSISANDNLKGFLLAMLSSAFIGSSFIIKKLGLRRAGASGSRASSGGYGYLLEPLWWIGMITMIVGEFSNFVAYVYAPAILVTPLGAISIIVSAVLAHFFLKERLQKMGVLGCVLCVVGSTMIVLHAPGERTPSSVDEIWDLAIQPTFLLYTASVIAIVLFLVLYCEPRYGQTNILIYVGICSIIGSLTVMSIKAIGIAIKLTLEGWSQVAHFQTWVFVMVAISCIIIQLNYLNKALDTFDTAVVSPIHYAMFTSFTIFASVIMFKDWSGQSASSIASELCGFVTILSGTVVLHDTRSPDPASVSEMYMSVSPQVSWYFPANGDTWKRQSEEMLLPDFDAILKQDHFT</sequence>
<evidence type="ECO:0000256" key="8">
    <source>
        <dbReference type="RuleBase" id="RU363078"/>
    </source>
</evidence>
<reference evidence="10" key="1">
    <citation type="submission" date="2025-08" db="UniProtKB">
        <authorList>
            <consortium name="RefSeq"/>
        </authorList>
    </citation>
    <scope>IDENTIFICATION</scope>
    <source>
        <tissue evidence="10">Young leaves</tissue>
    </source>
</reference>
<name>A0A6J1INJ5_CUCMA</name>
<protein>
    <recommendedName>
        <fullName evidence="8">Probable magnesium transporter</fullName>
    </recommendedName>
</protein>
<evidence type="ECO:0000256" key="3">
    <source>
        <dbReference type="ARBA" id="ARBA00022692"/>
    </source>
</evidence>
<feature type="transmembrane region" description="Helical" evidence="8">
    <location>
        <begin position="297"/>
        <end position="317"/>
    </location>
</feature>
<dbReference type="AlphaFoldDB" id="A0A6J1INJ5"/>
<feature type="transmembrane region" description="Helical" evidence="8">
    <location>
        <begin position="329"/>
        <end position="349"/>
    </location>
</feature>
<keyword evidence="3 8" id="KW-0812">Transmembrane</keyword>
<dbReference type="InterPro" id="IPR008521">
    <property type="entry name" value="Mg_trans_NIPA"/>
</dbReference>
<dbReference type="Proteomes" id="UP000504608">
    <property type="component" value="Unplaced"/>
</dbReference>
<keyword evidence="4 8" id="KW-0967">Endosome</keyword>
<comment type="subcellular location">
    <subcellularLocation>
        <location evidence="8">Cell membrane</location>
        <topology evidence="8">Multi-pass membrane protein</topology>
    </subcellularLocation>
    <subcellularLocation>
        <location evidence="8">Early endosome</location>
    </subcellularLocation>
</comment>
<feature type="transmembrane region" description="Helical" evidence="8">
    <location>
        <begin position="233"/>
        <end position="251"/>
    </location>
</feature>
<keyword evidence="8" id="KW-1003">Cell membrane</keyword>
<feature type="transmembrane region" description="Helical" evidence="8">
    <location>
        <begin position="133"/>
        <end position="150"/>
    </location>
</feature>
<dbReference type="PANTHER" id="PTHR12570">
    <property type="match status" value="1"/>
</dbReference>
<accession>A0A6J1INJ5</accession>
<evidence type="ECO:0000256" key="6">
    <source>
        <dbReference type="ARBA" id="ARBA00023136"/>
    </source>
</evidence>
<dbReference type="OrthoDB" id="6428174at2759"/>
<feature type="transmembrane region" description="Helical" evidence="8">
    <location>
        <begin position="156"/>
        <end position="186"/>
    </location>
</feature>
<dbReference type="GO" id="GO:0005886">
    <property type="term" value="C:plasma membrane"/>
    <property type="evidence" value="ECO:0007669"/>
    <property type="project" value="UniProtKB-SubCell"/>
</dbReference>
<evidence type="ECO:0000256" key="5">
    <source>
        <dbReference type="ARBA" id="ARBA00022989"/>
    </source>
</evidence>
<evidence type="ECO:0000313" key="10">
    <source>
        <dbReference type="RefSeq" id="XP_022976923.1"/>
    </source>
</evidence>